<feature type="region of interest" description="Disordered" evidence="5">
    <location>
        <begin position="1"/>
        <end position="24"/>
    </location>
</feature>
<dbReference type="KEGG" id="trg:TRUGW13939_08306"/>
<dbReference type="Proteomes" id="UP000509510">
    <property type="component" value="Chromosome IV"/>
</dbReference>
<dbReference type="InterPro" id="IPR036318">
    <property type="entry name" value="FAD-bd_PCMH-like_sf"/>
</dbReference>
<evidence type="ECO:0000313" key="9">
    <source>
        <dbReference type="Proteomes" id="UP000509510"/>
    </source>
</evidence>
<keyword evidence="9" id="KW-1185">Reference proteome</keyword>
<dbReference type="Gene3D" id="3.30.465.10">
    <property type="match status" value="1"/>
</dbReference>
<evidence type="ECO:0000256" key="5">
    <source>
        <dbReference type="SAM" id="MobiDB-lite"/>
    </source>
</evidence>
<dbReference type="AlphaFoldDB" id="A0A7H8R450"/>
<feature type="compositionally biased region" description="Polar residues" evidence="5">
    <location>
        <begin position="319"/>
        <end position="337"/>
    </location>
</feature>
<dbReference type="OrthoDB" id="2151789at2759"/>
<organism evidence="8 9">
    <name type="scientific">Talaromyces rugulosus</name>
    <name type="common">Penicillium rugulosum</name>
    <dbReference type="NCBI Taxonomy" id="121627"/>
    <lineage>
        <taxon>Eukaryota</taxon>
        <taxon>Fungi</taxon>
        <taxon>Dikarya</taxon>
        <taxon>Ascomycota</taxon>
        <taxon>Pezizomycotina</taxon>
        <taxon>Eurotiomycetes</taxon>
        <taxon>Eurotiomycetidae</taxon>
        <taxon>Eurotiales</taxon>
        <taxon>Trichocomaceae</taxon>
        <taxon>Talaromyces</taxon>
        <taxon>Talaromyces sect. Islandici</taxon>
    </lineage>
</organism>
<evidence type="ECO:0000256" key="4">
    <source>
        <dbReference type="ARBA" id="ARBA00023002"/>
    </source>
</evidence>
<dbReference type="Pfam" id="PF20684">
    <property type="entry name" value="Fung_rhodopsin"/>
    <property type="match status" value="1"/>
</dbReference>
<dbReference type="InterPro" id="IPR016169">
    <property type="entry name" value="FAD-bd_PCMH_sub2"/>
</dbReference>
<dbReference type="RefSeq" id="XP_035347334.1">
    <property type="nucleotide sequence ID" value="XM_035491441.1"/>
</dbReference>
<dbReference type="GO" id="GO:0016491">
    <property type="term" value="F:oxidoreductase activity"/>
    <property type="evidence" value="ECO:0007669"/>
    <property type="project" value="UniProtKB-KW"/>
</dbReference>
<sequence>MSHFGIPDSVLAQTPAMQPPNGTTSNFIDPVSRDTAIIALNTVFLALMVPVVAVRLYGKAHTAHKIGWEDYTCAIAAIASIAHSAIMLSNLQLGYGRHLWDISALTLLSLSNVRRLTGTSIIYPVVIFSVKISILLLYHRIFGVHRSVRVAVWAGAIFFTLFYIAYLGVQIAYMVECTSAASLEKAPCTSIYGVTIFQGALNVASDIYVLCLPLPYLIKLHVTRRQRIGLLVIFLAGTVACAVSIIRLIITAITLNREDKYWYGSLSSEFTIVEMNLAIIAACMPSIPGFLVRARIMGSQFFQSLRSRIFSSRTRTRGDSMTTAKTGSSSKGHYSSNDPDDFIPLRESAQGGIVRCPALQLAIGSDKVFYSNSTGYKESASTYFAQEQGELSPYCYVKPTSAQDVSDVVKVLGVLNYKKPICPFSVRGGGHHTVKGISNIDSGVSIDLGHINTTTLSSDKSIAHVGSGSRWGPVYSTLSPYGLAVVGGRGSDIGVGGLTTGGGISYFGPQYGFACDTVENFEVVLANGRIANANAKENSDLFVALKGGANNFGIVTRFDMKTFKLGNYFGGMNYYLGNESPALLDAFWSFVVHPDFDTKANIFMTTIYDAAAGGAVTSVDFAYTEAINNPPVFSNFTTIPTYMEGLSISNLTTLSDALSAYQPDDLRETSITATIGADRSLIQQVYQLWNATLPTVEGVQDLIYSLTFQPVAKSMITAGVNNGGNSLGLDSADGPLVVLTLTASFTDATADETVISTSKSLFSQIRDAATKANALNPWIYYNYAEASQEVIASYGAASVKNLKAVSARVDPTGFFQKIQPGGFKL</sequence>
<evidence type="ECO:0000256" key="3">
    <source>
        <dbReference type="ARBA" id="ARBA00022827"/>
    </source>
</evidence>
<accession>A0A7H8R450</accession>
<keyword evidence="6" id="KW-0472">Membrane</keyword>
<feature type="transmembrane region" description="Helical" evidence="6">
    <location>
        <begin position="121"/>
        <end position="138"/>
    </location>
</feature>
<dbReference type="PANTHER" id="PTHR42973">
    <property type="entry name" value="BINDING OXIDOREDUCTASE, PUTATIVE (AFU_ORTHOLOGUE AFUA_1G17690)-RELATED"/>
    <property type="match status" value="1"/>
</dbReference>
<feature type="region of interest" description="Disordered" evidence="5">
    <location>
        <begin position="314"/>
        <end position="337"/>
    </location>
</feature>
<feature type="domain" description="FAD-binding PCMH-type" evidence="7">
    <location>
        <begin position="389"/>
        <end position="565"/>
    </location>
</feature>
<name>A0A7H8R450_TALRU</name>
<keyword evidence="3" id="KW-0274">FAD</keyword>
<feature type="transmembrane region" description="Helical" evidence="6">
    <location>
        <begin position="36"/>
        <end position="58"/>
    </location>
</feature>
<dbReference type="SUPFAM" id="SSF56176">
    <property type="entry name" value="FAD-binding/transporter-associated domain-like"/>
    <property type="match status" value="1"/>
</dbReference>
<evidence type="ECO:0000259" key="7">
    <source>
        <dbReference type="PROSITE" id="PS51387"/>
    </source>
</evidence>
<keyword evidence="6" id="KW-1133">Transmembrane helix</keyword>
<comment type="similarity">
    <text evidence="1">Belongs to the oxygen-dependent FAD-linked oxidoreductase family.</text>
</comment>
<dbReference type="EMBL" id="CP055901">
    <property type="protein sequence ID" value="QKX61159.1"/>
    <property type="molecule type" value="Genomic_DNA"/>
</dbReference>
<feature type="transmembrane region" description="Helical" evidence="6">
    <location>
        <begin position="70"/>
        <end position="91"/>
    </location>
</feature>
<feature type="compositionally biased region" description="Polar residues" evidence="5">
    <location>
        <begin position="11"/>
        <end position="24"/>
    </location>
</feature>
<proteinExistence type="inferred from homology"/>
<evidence type="ECO:0000313" key="8">
    <source>
        <dbReference type="EMBL" id="QKX61159.1"/>
    </source>
</evidence>
<gene>
    <name evidence="8" type="ORF">TRUGW13939_08306</name>
</gene>
<dbReference type="PANTHER" id="PTHR42973:SF22">
    <property type="entry name" value="FAD-BINDING PCMH-TYPE DOMAIN-CONTAINING PROTEIN-RELATED"/>
    <property type="match status" value="1"/>
</dbReference>
<feature type="transmembrane region" description="Helical" evidence="6">
    <location>
        <begin position="275"/>
        <end position="296"/>
    </location>
</feature>
<evidence type="ECO:0000256" key="2">
    <source>
        <dbReference type="ARBA" id="ARBA00022630"/>
    </source>
</evidence>
<protein>
    <recommendedName>
        <fullName evidence="7">FAD-binding PCMH-type domain-containing protein</fullName>
    </recommendedName>
</protein>
<evidence type="ECO:0000256" key="6">
    <source>
        <dbReference type="SAM" id="Phobius"/>
    </source>
</evidence>
<feature type="transmembrane region" description="Helical" evidence="6">
    <location>
        <begin position="150"/>
        <end position="175"/>
    </location>
</feature>
<dbReference type="InterPro" id="IPR006094">
    <property type="entry name" value="Oxid_FAD_bind_N"/>
</dbReference>
<dbReference type="GeneID" id="55995795"/>
<keyword evidence="4" id="KW-0560">Oxidoreductase</keyword>
<keyword evidence="2" id="KW-0285">Flavoprotein</keyword>
<feature type="transmembrane region" description="Helical" evidence="6">
    <location>
        <begin position="195"/>
        <end position="218"/>
    </location>
</feature>
<dbReference type="InterPro" id="IPR049326">
    <property type="entry name" value="Rhodopsin_dom_fungi"/>
</dbReference>
<keyword evidence="6" id="KW-0812">Transmembrane</keyword>
<dbReference type="InterPro" id="IPR050416">
    <property type="entry name" value="FAD-linked_Oxidoreductase"/>
</dbReference>
<reference evidence="9" key="1">
    <citation type="submission" date="2020-06" db="EMBL/GenBank/DDBJ databases">
        <title>A chromosome-scale genome assembly of Talaromyces rugulosus W13939.</title>
        <authorList>
            <person name="Wang B."/>
            <person name="Guo L."/>
            <person name="Ye K."/>
            <person name="Wang L."/>
        </authorList>
    </citation>
    <scope>NUCLEOTIDE SEQUENCE [LARGE SCALE GENOMIC DNA]</scope>
    <source>
        <strain evidence="9">W13939</strain>
    </source>
</reference>
<dbReference type="Pfam" id="PF01565">
    <property type="entry name" value="FAD_binding_4"/>
    <property type="match status" value="1"/>
</dbReference>
<dbReference type="GO" id="GO:0071949">
    <property type="term" value="F:FAD binding"/>
    <property type="evidence" value="ECO:0007669"/>
    <property type="project" value="InterPro"/>
</dbReference>
<dbReference type="InterPro" id="IPR016166">
    <property type="entry name" value="FAD-bd_PCMH"/>
</dbReference>
<evidence type="ECO:0000256" key="1">
    <source>
        <dbReference type="ARBA" id="ARBA00005466"/>
    </source>
</evidence>
<feature type="transmembrane region" description="Helical" evidence="6">
    <location>
        <begin position="230"/>
        <end position="255"/>
    </location>
</feature>
<dbReference type="PROSITE" id="PS51387">
    <property type="entry name" value="FAD_PCMH"/>
    <property type="match status" value="1"/>
</dbReference>